<proteinExistence type="predicted"/>
<evidence type="ECO:0000313" key="1">
    <source>
        <dbReference type="EMBL" id="QTA91781.1"/>
    </source>
</evidence>
<sequence length="44" mass="5272">MMYYLSELQTYRSSALPISEQVFNLLKLLIMNNSDRYGQCVYFQ</sequence>
<name>A0A975GS79_9BACT</name>
<dbReference type="AlphaFoldDB" id="A0A975GS79"/>
<dbReference type="EMBL" id="CP061800">
    <property type="protein sequence ID" value="QTA91781.1"/>
    <property type="molecule type" value="Genomic_DNA"/>
</dbReference>
<organism evidence="1 2">
    <name type="scientific">Desulfonema magnum</name>
    <dbReference type="NCBI Taxonomy" id="45655"/>
    <lineage>
        <taxon>Bacteria</taxon>
        <taxon>Pseudomonadati</taxon>
        <taxon>Thermodesulfobacteriota</taxon>
        <taxon>Desulfobacteria</taxon>
        <taxon>Desulfobacterales</taxon>
        <taxon>Desulfococcaceae</taxon>
        <taxon>Desulfonema</taxon>
    </lineage>
</organism>
<evidence type="ECO:0000313" key="2">
    <source>
        <dbReference type="Proteomes" id="UP000663722"/>
    </source>
</evidence>
<keyword evidence="2" id="KW-1185">Reference proteome</keyword>
<gene>
    <name evidence="1" type="ORF">dnm_078550</name>
</gene>
<reference evidence="1" key="1">
    <citation type="journal article" date="2021" name="Microb. Physiol.">
        <title>Proteogenomic Insights into the Physiology of Marine, Sulfate-Reducing, Filamentous Desulfonema limicola and Desulfonema magnum.</title>
        <authorList>
            <person name="Schnaars V."/>
            <person name="Wohlbrand L."/>
            <person name="Scheve S."/>
            <person name="Hinrichs C."/>
            <person name="Reinhardt R."/>
            <person name="Rabus R."/>
        </authorList>
    </citation>
    <scope>NUCLEOTIDE SEQUENCE</scope>
    <source>
        <strain evidence="1">4be13</strain>
    </source>
</reference>
<protein>
    <submittedName>
        <fullName evidence="1">Uncharacterized protein</fullName>
    </submittedName>
</protein>
<dbReference type="KEGG" id="dmm:dnm_078550"/>
<accession>A0A975GS79</accession>
<dbReference type="Proteomes" id="UP000663722">
    <property type="component" value="Chromosome"/>
</dbReference>